<dbReference type="InterPro" id="IPR000182">
    <property type="entry name" value="GNAT_dom"/>
</dbReference>
<dbReference type="EMBL" id="ADVG01000003">
    <property type="protein sequence ID" value="EFH83866.1"/>
    <property type="molecule type" value="Genomic_DNA"/>
</dbReference>
<dbReference type="Gene3D" id="3.40.630.30">
    <property type="match status" value="1"/>
</dbReference>
<name>D6TTW5_KTERA</name>
<dbReference type="InterPro" id="IPR016181">
    <property type="entry name" value="Acyl_CoA_acyltransferase"/>
</dbReference>
<dbReference type="InParanoid" id="D6TTW5"/>
<reference evidence="2 3" key="1">
    <citation type="journal article" date="2011" name="Stand. Genomic Sci.">
        <title>Non-contiguous finished genome sequence and contextual data of the filamentous soil bacterium Ktedonobacter racemifer type strain (SOSP1-21).</title>
        <authorList>
            <person name="Chang Y.J."/>
            <person name="Land M."/>
            <person name="Hauser L."/>
            <person name="Chertkov O."/>
            <person name="Del Rio T.G."/>
            <person name="Nolan M."/>
            <person name="Copeland A."/>
            <person name="Tice H."/>
            <person name="Cheng J.F."/>
            <person name="Lucas S."/>
            <person name="Han C."/>
            <person name="Goodwin L."/>
            <person name="Pitluck S."/>
            <person name="Ivanova N."/>
            <person name="Ovchinikova G."/>
            <person name="Pati A."/>
            <person name="Chen A."/>
            <person name="Palaniappan K."/>
            <person name="Mavromatis K."/>
            <person name="Liolios K."/>
            <person name="Brettin T."/>
            <person name="Fiebig A."/>
            <person name="Rohde M."/>
            <person name="Abt B."/>
            <person name="Goker M."/>
            <person name="Detter J.C."/>
            <person name="Woyke T."/>
            <person name="Bristow J."/>
            <person name="Eisen J.A."/>
            <person name="Markowitz V."/>
            <person name="Hugenholtz P."/>
            <person name="Kyrpides N.C."/>
            <person name="Klenk H.P."/>
            <person name="Lapidus A."/>
        </authorList>
    </citation>
    <scope>NUCLEOTIDE SEQUENCE [LARGE SCALE GENOMIC DNA]</scope>
    <source>
        <strain evidence="3">DSM 44963</strain>
    </source>
</reference>
<evidence type="ECO:0000313" key="3">
    <source>
        <dbReference type="Proteomes" id="UP000004508"/>
    </source>
</evidence>
<dbReference type="GO" id="GO:0016747">
    <property type="term" value="F:acyltransferase activity, transferring groups other than amino-acyl groups"/>
    <property type="evidence" value="ECO:0007669"/>
    <property type="project" value="InterPro"/>
</dbReference>
<dbReference type="Pfam" id="PF00583">
    <property type="entry name" value="Acetyltransf_1"/>
    <property type="match status" value="1"/>
</dbReference>
<dbReference type="RefSeq" id="WP_007914880.1">
    <property type="nucleotide sequence ID" value="NZ_ADVG01000003.1"/>
</dbReference>
<sequence length="193" mass="22178">MPLGTWWRGDNLPQLPPLPSFSARTSTDISLIAEITELSMQEVDKRLGEKNLFYIAYMEETPTSYGWVATREGYILEFQLFFPIHANERYLWDFRTLPEWRGRGIYPHLLQGIMRQEPAQVERFWIGYAPGNEASRRGISKAGFHFVGEFAFDGAHKLSFETFDMSERSLAGAAFYQLPILVQKSSEQDVQGA</sequence>
<feature type="domain" description="N-acetyltransferase" evidence="1">
    <location>
        <begin position="19"/>
        <end position="170"/>
    </location>
</feature>
<evidence type="ECO:0000313" key="2">
    <source>
        <dbReference type="EMBL" id="EFH83866.1"/>
    </source>
</evidence>
<dbReference type="PROSITE" id="PS51186">
    <property type="entry name" value="GNAT"/>
    <property type="match status" value="1"/>
</dbReference>
<evidence type="ECO:0000259" key="1">
    <source>
        <dbReference type="PROSITE" id="PS51186"/>
    </source>
</evidence>
<proteinExistence type="predicted"/>
<dbReference type="OrthoDB" id="9799890at2"/>
<accession>D6TTW5</accession>
<keyword evidence="3" id="KW-1185">Reference proteome</keyword>
<gene>
    <name evidence="2" type="ORF">Krac_4867</name>
</gene>
<dbReference type="STRING" id="485913.Krac_4867"/>
<dbReference type="SUPFAM" id="SSF55729">
    <property type="entry name" value="Acyl-CoA N-acyltransferases (Nat)"/>
    <property type="match status" value="1"/>
</dbReference>
<comment type="caution">
    <text evidence="2">The sequence shown here is derived from an EMBL/GenBank/DDBJ whole genome shotgun (WGS) entry which is preliminary data.</text>
</comment>
<organism evidence="2 3">
    <name type="scientific">Ktedonobacter racemifer DSM 44963</name>
    <dbReference type="NCBI Taxonomy" id="485913"/>
    <lineage>
        <taxon>Bacteria</taxon>
        <taxon>Bacillati</taxon>
        <taxon>Chloroflexota</taxon>
        <taxon>Ktedonobacteria</taxon>
        <taxon>Ktedonobacterales</taxon>
        <taxon>Ktedonobacteraceae</taxon>
        <taxon>Ktedonobacter</taxon>
    </lineage>
</organism>
<dbReference type="AlphaFoldDB" id="D6TTW5"/>
<dbReference type="Proteomes" id="UP000004508">
    <property type="component" value="Unassembled WGS sequence"/>
</dbReference>
<protein>
    <recommendedName>
        <fullName evidence="1">N-acetyltransferase domain-containing protein</fullName>
    </recommendedName>
</protein>
<dbReference type="eggNOG" id="COG1670">
    <property type="taxonomic scope" value="Bacteria"/>
</dbReference>